<dbReference type="KEGG" id="pmad:BAY61_12085"/>
<gene>
    <name evidence="1" type="ORF">SAMN05421630_101795</name>
</gene>
<organism evidence="1 2">
    <name type="scientific">Prauserella marina</name>
    <dbReference type="NCBI Taxonomy" id="530584"/>
    <lineage>
        <taxon>Bacteria</taxon>
        <taxon>Bacillati</taxon>
        <taxon>Actinomycetota</taxon>
        <taxon>Actinomycetes</taxon>
        <taxon>Pseudonocardiales</taxon>
        <taxon>Pseudonocardiaceae</taxon>
        <taxon>Prauserella</taxon>
    </lineage>
</organism>
<evidence type="ECO:0000313" key="2">
    <source>
        <dbReference type="Proteomes" id="UP000199494"/>
    </source>
</evidence>
<name>A0A222VPD1_9PSEU</name>
<dbReference type="EMBL" id="FMZE01000001">
    <property type="protein sequence ID" value="SDC20168.1"/>
    <property type="molecule type" value="Genomic_DNA"/>
</dbReference>
<dbReference type="AlphaFoldDB" id="A0A222VPD1"/>
<dbReference type="Proteomes" id="UP000199494">
    <property type="component" value="Unassembled WGS sequence"/>
</dbReference>
<sequence length="233" mass="24914">MTEHVRELTTADLGWAVETLRRYRDLLVPGAPLLWRPAADADEQHHAFLTRVIGEDGGRGFRTAHALLIASASPRGWIVDDAAVPAGEWPTTGRALWSALAATAAGDAVRFVCPVPDTERRRFADGLGLTLATSWWHKEIPGGTEHDEHTPHVDGATARLVPAPPIYAPGGPVLFLTSVTEPATALASADTAECGAALVVVDQPFADTSSSMVLTEAGFRRHCDFLEGRITQP</sequence>
<dbReference type="RefSeq" id="WP_091797151.1">
    <property type="nucleotide sequence ID" value="NZ_CP016353.1"/>
</dbReference>
<evidence type="ECO:0000313" key="1">
    <source>
        <dbReference type="EMBL" id="SDC20168.1"/>
    </source>
</evidence>
<proteinExistence type="predicted"/>
<keyword evidence="2" id="KW-1185">Reference proteome</keyword>
<dbReference type="OrthoDB" id="3780630at2"/>
<dbReference type="STRING" id="530584.SAMN05421630_101795"/>
<protein>
    <submittedName>
        <fullName evidence="1">Uncharacterized protein</fullName>
    </submittedName>
</protein>
<accession>A0A222VPD1</accession>
<reference evidence="1 2" key="1">
    <citation type="submission" date="2016-10" db="EMBL/GenBank/DDBJ databases">
        <authorList>
            <person name="de Groot N.N."/>
        </authorList>
    </citation>
    <scope>NUCLEOTIDE SEQUENCE [LARGE SCALE GENOMIC DNA]</scope>
    <source>
        <strain evidence="1 2">CGMCC 4.5506</strain>
    </source>
</reference>